<evidence type="ECO:0000256" key="1">
    <source>
        <dbReference type="ARBA" id="ARBA00004651"/>
    </source>
</evidence>
<feature type="transmembrane region" description="Helical" evidence="6">
    <location>
        <begin position="16"/>
        <end position="38"/>
    </location>
</feature>
<evidence type="ECO:0000259" key="7">
    <source>
        <dbReference type="Pfam" id="PF10035"/>
    </source>
</evidence>
<dbReference type="InterPro" id="IPR003740">
    <property type="entry name" value="YitT"/>
</dbReference>
<dbReference type="Proteomes" id="UP000824112">
    <property type="component" value="Unassembled WGS sequence"/>
</dbReference>
<feature type="transmembrane region" description="Helical" evidence="6">
    <location>
        <begin position="82"/>
        <end position="101"/>
    </location>
</feature>
<comment type="caution">
    <text evidence="8">The sequence shown here is derived from an EMBL/GenBank/DDBJ whole genome shotgun (WGS) entry which is preliminary data.</text>
</comment>
<comment type="subcellular location">
    <subcellularLocation>
        <location evidence="1">Cell membrane</location>
        <topology evidence="1">Multi-pass membrane protein</topology>
    </subcellularLocation>
</comment>
<feature type="transmembrane region" description="Helical" evidence="6">
    <location>
        <begin position="113"/>
        <end position="134"/>
    </location>
</feature>
<keyword evidence="4 6" id="KW-1133">Transmembrane helix</keyword>
<protein>
    <submittedName>
        <fullName evidence="8">YitT family protein</fullName>
    </submittedName>
</protein>
<dbReference type="InterPro" id="IPR019264">
    <property type="entry name" value="DUF2179"/>
</dbReference>
<feature type="domain" description="DUF2179" evidence="7">
    <location>
        <begin position="228"/>
        <end position="282"/>
    </location>
</feature>
<evidence type="ECO:0000256" key="4">
    <source>
        <dbReference type="ARBA" id="ARBA00022989"/>
    </source>
</evidence>
<evidence type="ECO:0000256" key="6">
    <source>
        <dbReference type="SAM" id="Phobius"/>
    </source>
</evidence>
<feature type="transmembrane region" description="Helical" evidence="6">
    <location>
        <begin position="155"/>
        <end position="175"/>
    </location>
</feature>
<dbReference type="Pfam" id="PF10035">
    <property type="entry name" value="DUF2179"/>
    <property type="match status" value="1"/>
</dbReference>
<gene>
    <name evidence="8" type="ORF">IAB03_07685</name>
</gene>
<dbReference type="PIRSF" id="PIRSF006483">
    <property type="entry name" value="Membrane_protein_YitT"/>
    <property type="match status" value="1"/>
</dbReference>
<dbReference type="CDD" id="cd16380">
    <property type="entry name" value="YitT_C"/>
    <property type="match status" value="1"/>
</dbReference>
<evidence type="ECO:0000313" key="8">
    <source>
        <dbReference type="EMBL" id="HIU55667.1"/>
    </source>
</evidence>
<reference evidence="8" key="1">
    <citation type="submission" date="2020-10" db="EMBL/GenBank/DDBJ databases">
        <authorList>
            <person name="Gilroy R."/>
        </authorList>
    </citation>
    <scope>NUCLEOTIDE SEQUENCE</scope>
    <source>
        <strain evidence="8">CHK158-818</strain>
    </source>
</reference>
<evidence type="ECO:0000256" key="5">
    <source>
        <dbReference type="ARBA" id="ARBA00023136"/>
    </source>
</evidence>
<sequence length="291" mass="32162">MIHLQFFGLWRNVKDFALIFLGLVLYSFGWTCFLLPLGVTTGGITGFAALIFYATGIPIGATYFVINVALLLVAIKILGFQFCIRTIFGVFGMSALLSFFQAILKVPIIEDEPFMSCVIGGMMCGTALGIVFTSNGSTGGTDIIAAIVNKYRNISLGRGILYCDILITLSSYIVFHDISKVVFGLVTMVITTYTCDMVINGARRSVQFLIFSEKYPEIATRINKDLHRGVTVLDGMGWYSKNPRKVLVVLAKRYESVTIFRLIKEIDPKAFISQANVVGVYGEGFDKIKVR</sequence>
<dbReference type="PANTHER" id="PTHR33545:SF5">
    <property type="entry name" value="UPF0750 MEMBRANE PROTEIN YITT"/>
    <property type="match status" value="1"/>
</dbReference>
<evidence type="ECO:0000313" key="9">
    <source>
        <dbReference type="Proteomes" id="UP000824112"/>
    </source>
</evidence>
<evidence type="ECO:0000256" key="2">
    <source>
        <dbReference type="ARBA" id="ARBA00022475"/>
    </source>
</evidence>
<dbReference type="InterPro" id="IPR015867">
    <property type="entry name" value="N-reg_PII/ATP_PRibTrfase_C"/>
</dbReference>
<organism evidence="8 9">
    <name type="scientific">Candidatus Gallibacteroides avistercoris</name>
    <dbReference type="NCBI Taxonomy" id="2840833"/>
    <lineage>
        <taxon>Bacteria</taxon>
        <taxon>Pseudomonadati</taxon>
        <taxon>Bacteroidota</taxon>
        <taxon>Bacteroidia</taxon>
        <taxon>Bacteroidales</taxon>
        <taxon>Bacteroidaceae</taxon>
        <taxon>Bacteroidaceae incertae sedis</taxon>
        <taxon>Candidatus Gallibacteroides</taxon>
    </lineage>
</organism>
<feature type="transmembrane region" description="Helical" evidence="6">
    <location>
        <begin position="50"/>
        <end position="75"/>
    </location>
</feature>
<name>A0A9D1M8J8_9BACT</name>
<dbReference type="EMBL" id="DVNA01000172">
    <property type="protein sequence ID" value="HIU55667.1"/>
    <property type="molecule type" value="Genomic_DNA"/>
</dbReference>
<dbReference type="Gene3D" id="3.30.70.120">
    <property type="match status" value="1"/>
</dbReference>
<dbReference type="GO" id="GO:0005886">
    <property type="term" value="C:plasma membrane"/>
    <property type="evidence" value="ECO:0007669"/>
    <property type="project" value="UniProtKB-SubCell"/>
</dbReference>
<feature type="transmembrane region" description="Helical" evidence="6">
    <location>
        <begin position="181"/>
        <end position="199"/>
    </location>
</feature>
<dbReference type="AlphaFoldDB" id="A0A9D1M8J8"/>
<accession>A0A9D1M8J8</accession>
<dbReference type="InterPro" id="IPR051461">
    <property type="entry name" value="UPF0750_membrane"/>
</dbReference>
<dbReference type="PANTHER" id="PTHR33545">
    <property type="entry name" value="UPF0750 MEMBRANE PROTEIN YITT-RELATED"/>
    <property type="match status" value="1"/>
</dbReference>
<evidence type="ECO:0000256" key="3">
    <source>
        <dbReference type="ARBA" id="ARBA00022692"/>
    </source>
</evidence>
<proteinExistence type="predicted"/>
<dbReference type="Pfam" id="PF02588">
    <property type="entry name" value="YitT_membrane"/>
    <property type="match status" value="1"/>
</dbReference>
<keyword evidence="3 6" id="KW-0812">Transmembrane</keyword>
<reference evidence="8" key="2">
    <citation type="journal article" date="2021" name="PeerJ">
        <title>Extensive microbial diversity within the chicken gut microbiome revealed by metagenomics and culture.</title>
        <authorList>
            <person name="Gilroy R."/>
            <person name="Ravi A."/>
            <person name="Getino M."/>
            <person name="Pursley I."/>
            <person name="Horton D.L."/>
            <person name="Alikhan N.F."/>
            <person name="Baker D."/>
            <person name="Gharbi K."/>
            <person name="Hall N."/>
            <person name="Watson M."/>
            <person name="Adriaenssens E.M."/>
            <person name="Foster-Nyarko E."/>
            <person name="Jarju S."/>
            <person name="Secka A."/>
            <person name="Antonio M."/>
            <person name="Oren A."/>
            <person name="Chaudhuri R.R."/>
            <person name="La Ragione R."/>
            <person name="Hildebrand F."/>
            <person name="Pallen M.J."/>
        </authorList>
    </citation>
    <scope>NUCLEOTIDE SEQUENCE</scope>
    <source>
        <strain evidence="8">CHK158-818</strain>
    </source>
</reference>
<keyword evidence="5 6" id="KW-0472">Membrane</keyword>
<keyword evidence="2" id="KW-1003">Cell membrane</keyword>